<dbReference type="EMBL" id="LXQE01000066">
    <property type="protein sequence ID" value="RCJ40646.1"/>
    <property type="molecule type" value="Genomic_DNA"/>
</dbReference>
<name>A0A367RVK6_NOSPU</name>
<evidence type="ECO:0000256" key="1">
    <source>
        <dbReference type="SAM" id="MobiDB-lite"/>
    </source>
</evidence>
<protein>
    <submittedName>
        <fullName evidence="3">Uncharacterized protein</fullName>
    </submittedName>
</protein>
<proteinExistence type="predicted"/>
<gene>
    <name evidence="3" type="ORF">A6769_39670</name>
</gene>
<feature type="region of interest" description="Disordered" evidence="1">
    <location>
        <begin position="1"/>
        <end position="36"/>
    </location>
</feature>
<feature type="transmembrane region" description="Helical" evidence="2">
    <location>
        <begin position="58"/>
        <end position="81"/>
    </location>
</feature>
<reference evidence="3 4" key="1">
    <citation type="submission" date="2016-04" db="EMBL/GenBank/DDBJ databases">
        <authorList>
            <person name="Evans L.H."/>
            <person name="Alamgir A."/>
            <person name="Owens N."/>
            <person name="Weber N.D."/>
            <person name="Virtaneva K."/>
            <person name="Barbian K."/>
            <person name="Babar A."/>
            <person name="Rosenke K."/>
        </authorList>
    </citation>
    <scope>NUCLEOTIDE SEQUENCE [LARGE SCALE GENOMIC DNA]</scope>
    <source>
        <strain evidence="3">NIES-2108</strain>
    </source>
</reference>
<evidence type="ECO:0000313" key="3">
    <source>
        <dbReference type="EMBL" id="RCJ40646.1"/>
    </source>
</evidence>
<evidence type="ECO:0000256" key="2">
    <source>
        <dbReference type="SAM" id="Phobius"/>
    </source>
</evidence>
<dbReference type="AlphaFoldDB" id="A0A367RVK6"/>
<keyword evidence="2" id="KW-0472">Membrane</keyword>
<keyword evidence="2" id="KW-0812">Transmembrane</keyword>
<evidence type="ECO:0000313" key="4">
    <source>
        <dbReference type="Proteomes" id="UP000252085"/>
    </source>
</evidence>
<feature type="transmembrane region" description="Helical" evidence="2">
    <location>
        <begin position="93"/>
        <end position="113"/>
    </location>
</feature>
<comment type="caution">
    <text evidence="3">The sequence shown here is derived from an EMBL/GenBank/DDBJ whole genome shotgun (WGS) entry which is preliminary data.</text>
</comment>
<keyword evidence="2" id="KW-1133">Transmembrane helix</keyword>
<accession>A0A367RVK6</accession>
<organism evidence="3 4">
    <name type="scientific">Nostoc punctiforme NIES-2108</name>
    <dbReference type="NCBI Taxonomy" id="1356359"/>
    <lineage>
        <taxon>Bacteria</taxon>
        <taxon>Bacillati</taxon>
        <taxon>Cyanobacteriota</taxon>
        <taxon>Cyanophyceae</taxon>
        <taxon>Nostocales</taxon>
        <taxon>Nostocaceae</taxon>
        <taxon>Nostoc</taxon>
    </lineage>
</organism>
<dbReference type="Proteomes" id="UP000252085">
    <property type="component" value="Unassembled WGS sequence"/>
</dbReference>
<sequence length="115" mass="12209">MSTQNGKNSLVKTQSLLEESKQPSTLNDSKGQQGLQQNADAVNNTFNLPQNYIQTDPWIYRMVVGTLTSTVLICLIGAIGLQAKGNKQIPDLLTALGTGSLGALSGLLAPSPIKR</sequence>